<proteinExistence type="predicted"/>
<keyword evidence="3" id="KW-1185">Reference proteome</keyword>
<evidence type="ECO:0000313" key="2">
    <source>
        <dbReference type="EMBL" id="WLS79826.1"/>
    </source>
</evidence>
<dbReference type="RefSeq" id="WP_306210986.1">
    <property type="nucleotide sequence ID" value="NZ_CP132353.1"/>
</dbReference>
<sequence length="301" mass="34541">MKLEEAFSIELRKLVSADDADRAFNKIITSKHMFKCPDPKCDAQVTCANLDKPKSFRKRDPYFIFVSEHSEGCPIGENIVQELRKSKKGMKDPEALSYINDDIIELDISSVSRKTLKNDNEENEKSDSTSSKRSQQKSLDEDTDHKRHSRKRLSGLVEAFLAGEERFVETVDGRIHIKELFIPISAKQDISLLPDEPKIYYGKAWLNKIKDFYQVRFNSEMVCGELKCKPTFFIPASLIDDESNLTRTSRINLDNLSLSKPAIPLNMFIFSTVPPVKSNKGNYINFLLSDMAHIYFKKKNK</sequence>
<dbReference type="AlphaFoldDB" id="A0AA50DKW0"/>
<dbReference type="EMBL" id="CP132353">
    <property type="protein sequence ID" value="WLS79826.1"/>
    <property type="molecule type" value="Genomic_DNA"/>
</dbReference>
<accession>A0AA50DKW0</accession>
<feature type="region of interest" description="Disordered" evidence="1">
    <location>
        <begin position="115"/>
        <end position="147"/>
    </location>
</feature>
<reference evidence="2 3" key="1">
    <citation type="submission" date="2023-07" db="EMBL/GenBank/DDBJ databases">
        <title>Pathogenic bacteria of pear tree diseases.</title>
        <authorList>
            <person name="Zhang Z."/>
            <person name="He L."/>
            <person name="Huang R."/>
        </authorList>
    </citation>
    <scope>NUCLEOTIDE SEQUENCE [LARGE SCALE GENOMIC DNA]</scope>
    <source>
        <strain evidence="2 3">DE2</strain>
    </source>
</reference>
<gene>
    <name evidence="2" type="ORF">Q3V30_04800</name>
</gene>
<name>A0AA50DKW0_9GAMM</name>
<protein>
    <submittedName>
        <fullName evidence="2">Uncharacterized protein</fullName>
    </submittedName>
</protein>
<dbReference type="Proteomes" id="UP001228139">
    <property type="component" value="Chromosome"/>
</dbReference>
<feature type="compositionally biased region" description="Polar residues" evidence="1">
    <location>
        <begin position="128"/>
        <end position="137"/>
    </location>
</feature>
<evidence type="ECO:0000313" key="3">
    <source>
        <dbReference type="Proteomes" id="UP001228139"/>
    </source>
</evidence>
<organism evidence="2 3">
    <name type="scientific">Erwinia pyri</name>
    <dbReference type="NCBI Taxonomy" id="3062598"/>
    <lineage>
        <taxon>Bacteria</taxon>
        <taxon>Pseudomonadati</taxon>
        <taxon>Pseudomonadota</taxon>
        <taxon>Gammaproteobacteria</taxon>
        <taxon>Enterobacterales</taxon>
        <taxon>Erwiniaceae</taxon>
        <taxon>Erwinia</taxon>
    </lineage>
</organism>
<dbReference type="KEGG" id="epi:Q3V30_04800"/>
<evidence type="ECO:0000256" key="1">
    <source>
        <dbReference type="SAM" id="MobiDB-lite"/>
    </source>
</evidence>
<feature type="compositionally biased region" description="Basic and acidic residues" evidence="1">
    <location>
        <begin position="116"/>
        <end position="127"/>
    </location>
</feature>